<feature type="transmembrane region" description="Helical" evidence="1">
    <location>
        <begin position="247"/>
        <end position="267"/>
    </location>
</feature>
<dbReference type="EMBL" id="UINC01022558">
    <property type="protein sequence ID" value="SVA92430.1"/>
    <property type="molecule type" value="Genomic_DNA"/>
</dbReference>
<feature type="transmembrane region" description="Helical" evidence="1">
    <location>
        <begin position="12"/>
        <end position="33"/>
    </location>
</feature>
<feature type="transmembrane region" description="Helical" evidence="1">
    <location>
        <begin position="130"/>
        <end position="151"/>
    </location>
</feature>
<keyword evidence="1" id="KW-1133">Transmembrane helix</keyword>
<evidence type="ECO:0000256" key="1">
    <source>
        <dbReference type="SAM" id="Phobius"/>
    </source>
</evidence>
<feature type="transmembrane region" description="Helical" evidence="1">
    <location>
        <begin position="48"/>
        <end position="70"/>
    </location>
</feature>
<feature type="transmembrane region" description="Helical" evidence="1">
    <location>
        <begin position="90"/>
        <end position="110"/>
    </location>
</feature>
<proteinExistence type="predicted"/>
<gene>
    <name evidence="2" type="ORF">METZ01_LOCUS145284</name>
</gene>
<keyword evidence="1" id="KW-0472">Membrane</keyword>
<reference evidence="2" key="1">
    <citation type="submission" date="2018-05" db="EMBL/GenBank/DDBJ databases">
        <authorList>
            <person name="Lanie J.A."/>
            <person name="Ng W.-L."/>
            <person name="Kazmierczak K.M."/>
            <person name="Andrzejewski T.M."/>
            <person name="Davidsen T.M."/>
            <person name="Wayne K.J."/>
            <person name="Tettelin H."/>
            <person name="Glass J.I."/>
            <person name="Rusch D."/>
            <person name="Podicherti R."/>
            <person name="Tsui H.-C.T."/>
            <person name="Winkler M.E."/>
        </authorList>
    </citation>
    <scope>NUCLEOTIDE SEQUENCE</scope>
</reference>
<evidence type="ECO:0000313" key="2">
    <source>
        <dbReference type="EMBL" id="SVA92430.1"/>
    </source>
</evidence>
<accession>A0A381ZT69</accession>
<evidence type="ECO:0008006" key="3">
    <source>
        <dbReference type="Google" id="ProtNLM"/>
    </source>
</evidence>
<organism evidence="2">
    <name type="scientific">marine metagenome</name>
    <dbReference type="NCBI Taxonomy" id="408172"/>
    <lineage>
        <taxon>unclassified sequences</taxon>
        <taxon>metagenomes</taxon>
        <taxon>ecological metagenomes</taxon>
    </lineage>
</organism>
<keyword evidence="1" id="KW-0812">Transmembrane</keyword>
<feature type="transmembrane region" description="Helical" evidence="1">
    <location>
        <begin position="163"/>
        <end position="183"/>
    </location>
</feature>
<protein>
    <recommendedName>
        <fullName evidence="3">ABC-2 type transporter domain-containing protein</fullName>
    </recommendedName>
</protein>
<sequence length="275" mass="30845">MELFHLFRSWRGWTLLGVFILASVLSIVVGIFIERATPGFSYADALELYMTCSIVGVLLFLGIAVSAISFDGNRDSSIFLRTRFSMKQILLTKLVVYFVLSEILFFGGFFATLVASQLLFDSSDTLSLNWFLWGLFLYLIAGLFYIALMLFTSSIFRGAVASLLLTLAVFVGVPLIGTTLILVELLMRGLIETPPVEWENVSYVARILLWWPAALSDTQMFLSVTQSDIAKGMANYFGQHIELDAHFRSNALISCIVSSPILALVAWRRFSRREI</sequence>
<name>A0A381ZT69_9ZZZZ</name>
<dbReference type="AlphaFoldDB" id="A0A381ZT69"/>